<dbReference type="Pfam" id="PF02277">
    <property type="entry name" value="DBI_PRT"/>
    <property type="match status" value="1"/>
</dbReference>
<gene>
    <name evidence="10 11" type="primary">cobT</name>
    <name evidence="11" type="ORF">K1W68_08895</name>
</gene>
<keyword evidence="5 10" id="KW-0169">Cobalamin biosynthesis</keyword>
<comment type="pathway">
    <text evidence="1 10">Nucleoside biosynthesis; alpha-ribazole biosynthesis; alpha-ribazole from 5,6-dimethylbenzimidazole: step 1/2.</text>
</comment>
<dbReference type="AlphaFoldDB" id="A0AAW5ET84"/>
<reference evidence="11" key="1">
    <citation type="journal article" date="2021" name="Polymers (Basel)">
        <title>Highly Stretchable Bacterial Cellulose Produced by Komagataeibacter hansenii SI1.</title>
        <authorList>
            <person name="Cielecka I."/>
            <person name="Ryngajllo M."/>
            <person name="Maniukiewicz W."/>
            <person name="Bielecki S."/>
        </authorList>
    </citation>
    <scope>NUCLEOTIDE SEQUENCE</scope>
    <source>
        <strain evidence="11">SI1</strain>
    </source>
</reference>
<feature type="active site" description="Proton acceptor" evidence="10">
    <location>
        <position position="319"/>
    </location>
</feature>
<evidence type="ECO:0000256" key="10">
    <source>
        <dbReference type="HAMAP-Rule" id="MF_00230"/>
    </source>
</evidence>
<evidence type="ECO:0000256" key="3">
    <source>
        <dbReference type="ARBA" id="ARBA00011991"/>
    </source>
</evidence>
<evidence type="ECO:0000256" key="4">
    <source>
        <dbReference type="ARBA" id="ARBA00015486"/>
    </source>
</evidence>
<comment type="caution">
    <text evidence="11">The sequence shown here is derived from an EMBL/GenBank/DDBJ whole genome shotgun (WGS) entry which is preliminary data.</text>
</comment>
<dbReference type="EMBL" id="JAIBCX010000019">
    <property type="protein sequence ID" value="MCJ8354103.1"/>
    <property type="molecule type" value="Genomic_DNA"/>
</dbReference>
<evidence type="ECO:0000313" key="12">
    <source>
        <dbReference type="Proteomes" id="UP001202887"/>
    </source>
</evidence>
<evidence type="ECO:0000256" key="5">
    <source>
        <dbReference type="ARBA" id="ARBA00022573"/>
    </source>
</evidence>
<keyword evidence="7 10" id="KW-0808">Transferase</keyword>
<dbReference type="InterPro" id="IPR017846">
    <property type="entry name" value="Nict_dMeBzImd_PRibTrfase_bact"/>
</dbReference>
<evidence type="ECO:0000256" key="9">
    <source>
        <dbReference type="ARBA" id="ARBA00047340"/>
    </source>
</evidence>
<protein>
    <recommendedName>
        <fullName evidence="4 10">Nicotinate-nucleotide--dimethylbenzimidazole phosphoribosyltransferase</fullName>
        <shortName evidence="10">NN:DBI PRT</shortName>
        <ecNumber evidence="3 10">2.4.2.21</ecNumber>
    </recommendedName>
    <alternativeName>
        <fullName evidence="8 10">N(1)-alpha-phosphoribosyltransferase</fullName>
    </alternativeName>
</protein>
<dbReference type="PANTHER" id="PTHR43463">
    <property type="entry name" value="NICOTINATE-NUCLEOTIDE--DIMETHYLBENZIMIDAZOLE PHOSPHORIBOSYLTRANSFERASE"/>
    <property type="match status" value="1"/>
</dbReference>
<dbReference type="Proteomes" id="UP001202887">
    <property type="component" value="Unassembled WGS sequence"/>
</dbReference>
<dbReference type="InterPro" id="IPR036087">
    <property type="entry name" value="Nict_dMeBzImd_PRibTrfase_sf"/>
</dbReference>
<dbReference type="SUPFAM" id="SSF52733">
    <property type="entry name" value="Nicotinate mononucleotide:5,6-dimethylbenzimidazole phosphoribosyltransferase (CobT)"/>
    <property type="match status" value="1"/>
</dbReference>
<evidence type="ECO:0000313" key="11">
    <source>
        <dbReference type="EMBL" id="MCJ8354103.1"/>
    </source>
</evidence>
<dbReference type="Gene3D" id="1.10.1610.10">
    <property type="match status" value="1"/>
</dbReference>
<reference evidence="11" key="2">
    <citation type="submission" date="2022-03" db="EMBL/GenBank/DDBJ databases">
        <authorList>
            <person name="Ryngajllo M."/>
            <person name="Jacek P."/>
            <person name="Kubiak K."/>
        </authorList>
    </citation>
    <scope>NUCLEOTIDE SEQUENCE</scope>
    <source>
        <strain evidence="11">SI1</strain>
    </source>
</reference>
<name>A0AAW5ET84_NOVHA</name>
<evidence type="ECO:0000256" key="1">
    <source>
        <dbReference type="ARBA" id="ARBA00005049"/>
    </source>
</evidence>
<accession>A0AAW5ET84</accession>
<evidence type="ECO:0000256" key="7">
    <source>
        <dbReference type="ARBA" id="ARBA00022679"/>
    </source>
</evidence>
<organism evidence="11 12">
    <name type="scientific">Novacetimonas hansenii</name>
    <name type="common">Komagataeibacter hansenii</name>
    <dbReference type="NCBI Taxonomy" id="436"/>
    <lineage>
        <taxon>Bacteria</taxon>
        <taxon>Pseudomonadati</taxon>
        <taxon>Pseudomonadota</taxon>
        <taxon>Alphaproteobacteria</taxon>
        <taxon>Acetobacterales</taxon>
        <taxon>Acetobacteraceae</taxon>
        <taxon>Novacetimonas</taxon>
    </lineage>
</organism>
<dbReference type="HAMAP" id="MF_00230">
    <property type="entry name" value="CobT"/>
    <property type="match status" value="1"/>
</dbReference>
<comment type="similarity">
    <text evidence="2 10">Belongs to the CobT family.</text>
</comment>
<keyword evidence="6 10" id="KW-0328">Glycosyltransferase</keyword>
<dbReference type="RefSeq" id="WP_075624670.1">
    <property type="nucleotide sequence ID" value="NZ_CALLXP010000007.1"/>
</dbReference>
<proteinExistence type="inferred from homology"/>
<dbReference type="InterPro" id="IPR003200">
    <property type="entry name" value="Nict_dMeBzImd_PRibTrfase"/>
</dbReference>
<dbReference type="NCBIfam" id="TIGR03160">
    <property type="entry name" value="cobT_DBIPRT"/>
    <property type="match status" value="1"/>
</dbReference>
<evidence type="ECO:0000256" key="8">
    <source>
        <dbReference type="ARBA" id="ARBA00030686"/>
    </source>
</evidence>
<dbReference type="PANTHER" id="PTHR43463:SF1">
    <property type="entry name" value="NICOTINATE-NUCLEOTIDE--DIMETHYLBENZIMIDAZOLE PHOSPHORIBOSYLTRANSFERASE"/>
    <property type="match status" value="1"/>
</dbReference>
<evidence type="ECO:0000256" key="6">
    <source>
        <dbReference type="ARBA" id="ARBA00022676"/>
    </source>
</evidence>
<dbReference type="GO" id="GO:0008939">
    <property type="term" value="F:nicotinate-nucleotide-dimethylbenzimidazole phosphoribosyltransferase activity"/>
    <property type="evidence" value="ECO:0007669"/>
    <property type="project" value="UniProtKB-UniRule"/>
</dbReference>
<comment type="function">
    <text evidence="10">Catalyzes the synthesis of alpha-ribazole-5'-phosphate from nicotinate mononucleotide (NAMN) and 5,6-dimethylbenzimidazole (DMB).</text>
</comment>
<dbReference type="Gene3D" id="3.40.50.10210">
    <property type="match status" value="1"/>
</dbReference>
<dbReference type="InterPro" id="IPR023195">
    <property type="entry name" value="Nict_dMeBzImd_PRibTrfase_N"/>
</dbReference>
<dbReference type="GO" id="GO:0009236">
    <property type="term" value="P:cobalamin biosynthetic process"/>
    <property type="evidence" value="ECO:0007669"/>
    <property type="project" value="UniProtKB-UniRule"/>
</dbReference>
<sequence length="352" mass="36395">MPSRVSRTAPAVPLPRSLTSMAQLRAACRDMPPPDDSIDARIAERDLTLTKPPGSLGRLEHLTAWLGRWQGRACPALDHVRIIVFAGNHGVVAQGISPWPASVTAQMVANFESGGAAINQIARVGQAELRVVPLMELRPTADFTHAPAMEEAAFLDAINAGMHAVGEETDLLCLGEMGIGNTTAASAIAAALFGGHGGQWAGRGTGLDAAGVAHKGAVIDRALARHEGMLDDPLSVARILGGYELAAIMGAVLAARWRGIPVVLDGFVCTAAAAPLARMHPHGLDHAVLSHCSAENGHAVLARTLGLSPLLDFGLRLGEASGAALVIPLLRSAVACHTGMATFAQAQVSGRA</sequence>
<dbReference type="EC" id="2.4.2.21" evidence="3 10"/>
<dbReference type="CDD" id="cd02439">
    <property type="entry name" value="DMB-PRT_CobT"/>
    <property type="match status" value="1"/>
</dbReference>
<dbReference type="NCBIfam" id="NF000996">
    <property type="entry name" value="PRK00105.1"/>
    <property type="match status" value="1"/>
</dbReference>
<comment type="catalytic activity">
    <reaction evidence="9 10">
        <text>5,6-dimethylbenzimidazole + nicotinate beta-D-ribonucleotide = alpha-ribazole 5'-phosphate + nicotinate + H(+)</text>
        <dbReference type="Rhea" id="RHEA:11196"/>
        <dbReference type="ChEBI" id="CHEBI:15378"/>
        <dbReference type="ChEBI" id="CHEBI:15890"/>
        <dbReference type="ChEBI" id="CHEBI:32544"/>
        <dbReference type="ChEBI" id="CHEBI:57502"/>
        <dbReference type="ChEBI" id="CHEBI:57918"/>
        <dbReference type="EC" id="2.4.2.21"/>
    </reaction>
</comment>
<evidence type="ECO:0000256" key="2">
    <source>
        <dbReference type="ARBA" id="ARBA00007110"/>
    </source>
</evidence>